<dbReference type="Proteomes" id="UP000682733">
    <property type="component" value="Unassembled WGS sequence"/>
</dbReference>
<evidence type="ECO:0000313" key="5">
    <source>
        <dbReference type="EMBL" id="CAF0850309.1"/>
    </source>
</evidence>
<dbReference type="PANTHER" id="PTHR22978:SF22">
    <property type="entry name" value="BTG FAMILY PROTEIN"/>
    <property type="match status" value="1"/>
</dbReference>
<dbReference type="PRINTS" id="PR00310">
    <property type="entry name" value="ANTIPRLFBTG1"/>
</dbReference>
<dbReference type="EMBL" id="CAJOBC010000057">
    <property type="protein sequence ID" value="CAF3527836.1"/>
    <property type="molecule type" value="Genomic_DNA"/>
</dbReference>
<evidence type="ECO:0000256" key="1">
    <source>
        <dbReference type="ARBA" id="ARBA00007989"/>
    </source>
</evidence>
<dbReference type="EMBL" id="CAJNOK010002220">
    <property type="protein sequence ID" value="CAF0850309.1"/>
    <property type="molecule type" value="Genomic_DNA"/>
</dbReference>
<name>A0A813P3M6_9BILA</name>
<dbReference type="SMART" id="SM00099">
    <property type="entry name" value="btg1"/>
    <property type="match status" value="1"/>
</dbReference>
<dbReference type="Proteomes" id="UP000677228">
    <property type="component" value="Unassembled WGS sequence"/>
</dbReference>
<comment type="caution">
    <text evidence="4">The sequence shown here is derived from an EMBL/GenBank/DDBJ whole genome shotgun (WGS) entry which is preliminary data.</text>
</comment>
<feature type="region of interest" description="Disordered" evidence="2">
    <location>
        <begin position="261"/>
        <end position="290"/>
    </location>
</feature>
<sequence>MKQEINAALDLIVSYVQRFGKVKETNLNEFRTNLEKSLLEKYEGHWYIEKPMRGQAYRSLVFTKKNECDPIVTQACEKAAFNSILLGIQHDITIWVDPKEVTIRLGNHPYLKDGQQMLVARFDNEGNELVRNDLDTLFNSDIATLPTITTTASSNQKHTSSSSSSSASDSSQPCSGSSTPQRTSSPYTMPTMYHNLPLFTPPRTLSPQTTAIPTATHYSPNNQQYLNSYVSLQQVQYNGANHTYSSMPISVPSPVMTIDTSSPSYGSPIEVERSDTPHSHHSTASNDSTDSGYCGYVESFPYYYKLNRLYKALAVQKYAGIHMKQPTHPNRRPYNGQVPFTSTVTPPLSTTPPTPTPQFTMNPQQTSFVPIINYPHQHQQRELIIGHKTKH</sequence>
<feature type="region of interest" description="Disordered" evidence="2">
    <location>
        <begin position="149"/>
        <end position="219"/>
    </location>
</feature>
<feature type="compositionally biased region" description="Polar residues" evidence="2">
    <location>
        <begin position="203"/>
        <end position="219"/>
    </location>
</feature>
<dbReference type="EMBL" id="CAJNOQ010000057">
    <property type="protein sequence ID" value="CAF0748642.1"/>
    <property type="molecule type" value="Genomic_DNA"/>
</dbReference>
<dbReference type="Pfam" id="PF07742">
    <property type="entry name" value="BTG"/>
    <property type="match status" value="1"/>
</dbReference>
<proteinExistence type="inferred from homology"/>
<dbReference type="InterPro" id="IPR033332">
    <property type="entry name" value="BTG"/>
</dbReference>
<dbReference type="InterPro" id="IPR036054">
    <property type="entry name" value="BTG-like_sf"/>
</dbReference>
<comment type="similarity">
    <text evidence="1">Belongs to the BTG family.</text>
</comment>
<dbReference type="Gene3D" id="3.90.640.90">
    <property type="entry name" value="Anti-proliferative protein, N-terminal domain"/>
    <property type="match status" value="1"/>
</dbReference>
<evidence type="ECO:0000313" key="8">
    <source>
        <dbReference type="Proteomes" id="UP000663829"/>
    </source>
</evidence>
<feature type="compositionally biased region" description="Polar residues" evidence="2">
    <location>
        <begin position="179"/>
        <end position="188"/>
    </location>
</feature>
<evidence type="ECO:0000259" key="3">
    <source>
        <dbReference type="SMART" id="SM00099"/>
    </source>
</evidence>
<dbReference type="SUPFAM" id="SSF160696">
    <property type="entry name" value="BTG domain-like"/>
    <property type="match status" value="1"/>
</dbReference>
<dbReference type="OrthoDB" id="19928at2759"/>
<dbReference type="Proteomes" id="UP000663829">
    <property type="component" value="Unassembled WGS sequence"/>
</dbReference>
<keyword evidence="8" id="KW-1185">Reference proteome</keyword>
<dbReference type="Proteomes" id="UP000681722">
    <property type="component" value="Unassembled WGS sequence"/>
</dbReference>
<protein>
    <recommendedName>
        <fullName evidence="3">Anti-proliferative protein domain-containing protein</fullName>
    </recommendedName>
</protein>
<evidence type="ECO:0000313" key="7">
    <source>
        <dbReference type="EMBL" id="CAF3635556.1"/>
    </source>
</evidence>
<evidence type="ECO:0000256" key="2">
    <source>
        <dbReference type="SAM" id="MobiDB-lite"/>
    </source>
</evidence>
<dbReference type="InterPro" id="IPR002087">
    <property type="entry name" value="Anti_prolifrtn"/>
</dbReference>
<evidence type="ECO:0000313" key="6">
    <source>
        <dbReference type="EMBL" id="CAF3527836.1"/>
    </source>
</evidence>
<organism evidence="4 8">
    <name type="scientific">Didymodactylos carnosus</name>
    <dbReference type="NCBI Taxonomy" id="1234261"/>
    <lineage>
        <taxon>Eukaryota</taxon>
        <taxon>Metazoa</taxon>
        <taxon>Spiralia</taxon>
        <taxon>Gnathifera</taxon>
        <taxon>Rotifera</taxon>
        <taxon>Eurotatoria</taxon>
        <taxon>Bdelloidea</taxon>
        <taxon>Philodinida</taxon>
        <taxon>Philodinidae</taxon>
        <taxon>Didymodactylos</taxon>
    </lineage>
</organism>
<dbReference type="PANTHER" id="PTHR22978">
    <property type="entry name" value="B-CELL TRANSLOCATION GENE"/>
    <property type="match status" value="1"/>
</dbReference>
<dbReference type="EMBL" id="CAJOBA010002220">
    <property type="protein sequence ID" value="CAF3635556.1"/>
    <property type="molecule type" value="Genomic_DNA"/>
</dbReference>
<dbReference type="GO" id="GO:0005634">
    <property type="term" value="C:nucleus"/>
    <property type="evidence" value="ECO:0007669"/>
    <property type="project" value="TreeGrafter"/>
</dbReference>
<evidence type="ECO:0000313" key="4">
    <source>
        <dbReference type="EMBL" id="CAF0748642.1"/>
    </source>
</evidence>
<gene>
    <name evidence="4" type="ORF">GPM918_LOCUS694</name>
    <name evidence="5" type="ORF">OVA965_LOCUS7108</name>
    <name evidence="6" type="ORF">SRO942_LOCUS695</name>
    <name evidence="7" type="ORF">TMI583_LOCUS7104</name>
</gene>
<dbReference type="AlphaFoldDB" id="A0A813P3M6"/>
<dbReference type="GO" id="GO:0005737">
    <property type="term" value="C:cytoplasm"/>
    <property type="evidence" value="ECO:0007669"/>
    <property type="project" value="TreeGrafter"/>
</dbReference>
<reference evidence="4" key="1">
    <citation type="submission" date="2021-02" db="EMBL/GenBank/DDBJ databases">
        <authorList>
            <person name="Nowell W R."/>
        </authorList>
    </citation>
    <scope>NUCLEOTIDE SEQUENCE</scope>
</reference>
<feature type="compositionally biased region" description="Low complexity" evidence="2">
    <location>
        <begin position="153"/>
        <end position="178"/>
    </location>
</feature>
<feature type="domain" description="Anti-proliferative protein" evidence="3">
    <location>
        <begin position="1"/>
        <end position="108"/>
    </location>
</feature>
<accession>A0A813P3M6</accession>